<comment type="pathway">
    <text evidence="1 8">Cofactor biosynthesis; tetrahydrofolate biosynthesis; 5,6,7,8-tetrahydrofolate from 7,8-dihydrofolate: step 1/1.</text>
</comment>
<evidence type="ECO:0000256" key="6">
    <source>
        <dbReference type="ARBA" id="ARBA00023002"/>
    </source>
</evidence>
<keyword evidence="4 8" id="KW-0554">One-carbon metabolism</keyword>
<dbReference type="GO" id="GO:0006730">
    <property type="term" value="P:one-carbon metabolic process"/>
    <property type="evidence" value="ECO:0007669"/>
    <property type="project" value="UniProtKB-KW"/>
</dbReference>
<protein>
    <recommendedName>
        <fullName evidence="3 8">Dihydrofolate reductase</fullName>
        <ecNumber evidence="3 8">1.5.1.3</ecNumber>
    </recommendedName>
</protein>
<dbReference type="PANTHER" id="PTHR48069">
    <property type="entry name" value="DIHYDROFOLATE REDUCTASE"/>
    <property type="match status" value="1"/>
</dbReference>
<dbReference type="GO" id="GO:0046452">
    <property type="term" value="P:dihydrofolate metabolic process"/>
    <property type="evidence" value="ECO:0007669"/>
    <property type="project" value="TreeGrafter"/>
</dbReference>
<name>A0A0A8UPG2_LEGHA</name>
<organism evidence="10 11">
    <name type="scientific">Legionella hackeliae</name>
    <dbReference type="NCBI Taxonomy" id="449"/>
    <lineage>
        <taxon>Bacteria</taxon>
        <taxon>Pseudomonadati</taxon>
        <taxon>Pseudomonadota</taxon>
        <taxon>Gammaproteobacteria</taxon>
        <taxon>Legionellales</taxon>
        <taxon>Legionellaceae</taxon>
        <taxon>Legionella</taxon>
    </lineage>
</organism>
<accession>A0A0A8UPG2</accession>
<sequence>MTIISLVAAIDENNGLGKDNHLLCHLPADLKRFKTLTMGKPIIMGKKTFDSIGKPLPGRLNIILSRQVKDIDGTEVVDSLENALAKVSDVPETMIIGGATVYKQALPLASRIYLTVIHHQFSADVFFPEFDKALWQVEEAVFVPKDEKNNYDMTFYRYERSYD</sequence>
<dbReference type="STRING" id="449.LHA_0317"/>
<dbReference type="Proteomes" id="UP000032803">
    <property type="component" value="Chromosome I"/>
</dbReference>
<dbReference type="KEGG" id="lha:LHA_0317"/>
<evidence type="ECO:0000256" key="2">
    <source>
        <dbReference type="ARBA" id="ARBA00009539"/>
    </source>
</evidence>
<evidence type="ECO:0000256" key="8">
    <source>
        <dbReference type="PIRNR" id="PIRNR000194"/>
    </source>
</evidence>
<dbReference type="PANTHER" id="PTHR48069:SF3">
    <property type="entry name" value="DIHYDROFOLATE REDUCTASE"/>
    <property type="match status" value="1"/>
</dbReference>
<reference evidence="11" key="1">
    <citation type="submission" date="2014-09" db="EMBL/GenBank/DDBJ databases">
        <authorList>
            <person name="Gomez-Valero L."/>
        </authorList>
    </citation>
    <scope>NUCLEOTIDE SEQUENCE [LARGE SCALE GENOMIC DNA]</scope>
    <source>
        <strain evidence="11">ATCC35250</strain>
    </source>
</reference>
<dbReference type="GO" id="GO:0005829">
    <property type="term" value="C:cytosol"/>
    <property type="evidence" value="ECO:0007669"/>
    <property type="project" value="TreeGrafter"/>
</dbReference>
<dbReference type="AlphaFoldDB" id="A0A0A8UPG2"/>
<keyword evidence="5 8" id="KW-0521">NADP</keyword>
<comment type="catalytic activity">
    <reaction evidence="8">
        <text>(6S)-5,6,7,8-tetrahydrofolate + NADP(+) = 7,8-dihydrofolate + NADPH + H(+)</text>
        <dbReference type="Rhea" id="RHEA:15009"/>
        <dbReference type="ChEBI" id="CHEBI:15378"/>
        <dbReference type="ChEBI" id="CHEBI:57451"/>
        <dbReference type="ChEBI" id="CHEBI:57453"/>
        <dbReference type="ChEBI" id="CHEBI:57783"/>
        <dbReference type="ChEBI" id="CHEBI:58349"/>
        <dbReference type="EC" id="1.5.1.3"/>
    </reaction>
</comment>
<dbReference type="Pfam" id="PF00186">
    <property type="entry name" value="DHFR_1"/>
    <property type="match status" value="1"/>
</dbReference>
<comment type="function">
    <text evidence="7 8">Key enzyme in folate metabolism. Catalyzes an essential reaction for de novo glycine and purine synthesis, and for DNA precursor synthesis.</text>
</comment>
<evidence type="ECO:0000313" key="11">
    <source>
        <dbReference type="Proteomes" id="UP000032803"/>
    </source>
</evidence>
<evidence type="ECO:0000256" key="3">
    <source>
        <dbReference type="ARBA" id="ARBA00012856"/>
    </source>
</evidence>
<dbReference type="GO" id="GO:0046655">
    <property type="term" value="P:folic acid metabolic process"/>
    <property type="evidence" value="ECO:0007669"/>
    <property type="project" value="TreeGrafter"/>
</dbReference>
<dbReference type="PROSITE" id="PS51330">
    <property type="entry name" value="DHFR_2"/>
    <property type="match status" value="1"/>
</dbReference>
<evidence type="ECO:0000256" key="7">
    <source>
        <dbReference type="ARBA" id="ARBA00025067"/>
    </source>
</evidence>
<dbReference type="InterPro" id="IPR001796">
    <property type="entry name" value="DHFR_dom"/>
</dbReference>
<dbReference type="RefSeq" id="WP_045104962.1">
    <property type="nucleotide sequence ID" value="NZ_LN681225.1"/>
</dbReference>
<evidence type="ECO:0000256" key="5">
    <source>
        <dbReference type="ARBA" id="ARBA00022857"/>
    </source>
</evidence>
<dbReference type="SUPFAM" id="SSF53597">
    <property type="entry name" value="Dihydrofolate reductase-like"/>
    <property type="match status" value="1"/>
</dbReference>
<keyword evidence="6 8" id="KW-0560">Oxidoreductase</keyword>
<dbReference type="PIRSF" id="PIRSF000194">
    <property type="entry name" value="DHFR"/>
    <property type="match status" value="1"/>
</dbReference>
<feature type="domain" description="DHFR" evidence="9">
    <location>
        <begin position="3"/>
        <end position="160"/>
    </location>
</feature>
<dbReference type="EC" id="1.5.1.3" evidence="3 8"/>
<dbReference type="EMBL" id="LN681225">
    <property type="protein sequence ID" value="CEK09426.1"/>
    <property type="molecule type" value="Genomic_DNA"/>
</dbReference>
<dbReference type="PATRIC" id="fig|449.7.peg.1018"/>
<dbReference type="PRINTS" id="PR00070">
    <property type="entry name" value="DHFR"/>
</dbReference>
<proteinExistence type="inferred from homology"/>
<dbReference type="InterPro" id="IPR012259">
    <property type="entry name" value="DHFR"/>
</dbReference>
<dbReference type="GO" id="GO:0046654">
    <property type="term" value="P:tetrahydrofolate biosynthetic process"/>
    <property type="evidence" value="ECO:0007669"/>
    <property type="project" value="UniProtKB-UniPathway"/>
</dbReference>
<gene>
    <name evidence="10" type="primary">dhfrIII</name>
    <name evidence="10" type="ORF">LHA_0317</name>
</gene>
<evidence type="ECO:0000256" key="4">
    <source>
        <dbReference type="ARBA" id="ARBA00022563"/>
    </source>
</evidence>
<comment type="similarity">
    <text evidence="2 8">Belongs to the dihydrofolate reductase family.</text>
</comment>
<dbReference type="HOGENOM" id="CLU_043966_5_1_6"/>
<evidence type="ECO:0000256" key="1">
    <source>
        <dbReference type="ARBA" id="ARBA00004903"/>
    </source>
</evidence>
<evidence type="ECO:0000313" key="10">
    <source>
        <dbReference type="EMBL" id="CEK09426.1"/>
    </source>
</evidence>
<evidence type="ECO:0000259" key="9">
    <source>
        <dbReference type="PROSITE" id="PS51330"/>
    </source>
</evidence>
<dbReference type="GO" id="GO:0070401">
    <property type="term" value="F:NADP+ binding"/>
    <property type="evidence" value="ECO:0007669"/>
    <property type="project" value="UniProtKB-ARBA"/>
</dbReference>
<dbReference type="GO" id="GO:0004146">
    <property type="term" value="F:dihydrofolate reductase activity"/>
    <property type="evidence" value="ECO:0007669"/>
    <property type="project" value="UniProtKB-EC"/>
</dbReference>
<dbReference type="CDD" id="cd00209">
    <property type="entry name" value="DHFR"/>
    <property type="match status" value="1"/>
</dbReference>
<dbReference type="UniPathway" id="UPA00077">
    <property type="reaction ID" value="UER00158"/>
</dbReference>
<dbReference type="Gene3D" id="3.40.430.10">
    <property type="entry name" value="Dihydrofolate Reductase, subunit A"/>
    <property type="match status" value="1"/>
</dbReference>
<dbReference type="FunFam" id="3.40.430.10:FF:000001">
    <property type="entry name" value="Dihydrofolate reductase"/>
    <property type="match status" value="1"/>
</dbReference>
<dbReference type="InterPro" id="IPR024072">
    <property type="entry name" value="DHFR-like_dom_sf"/>
</dbReference>
<dbReference type="OrthoDB" id="9804315at2"/>
<keyword evidence="11" id="KW-1185">Reference proteome</keyword>